<sequence length="574" mass="66626">MTNTDKVYRSLNLSMREWTTDIFHGMSQYDEHTDLSRSQWSEAIQSNIRNGDIAGYDLGQKIGRALKLDKGMYFLIRKERYVDIKEEDLSNVDENDSIICSSPELPIYLKIIGFPEYGFESFNDIKIFLKIIPESEYQNQIAAKKLNEEFPPEKPNVIYGKNKQTTDDFPETDCELIFPFKPTNVIYGKNKQTTDDFPETDCELIVPFKPTKSFKTKIKVLDIKENTELKAGDYVRIKQNIEELCQTSGVYYNPLMKRIKIGIHKVNDIEVGKFYSETAINISNKQWDVPISAIKKIIKLPEQFKIDAGEQGKDVLNELIQLGYELVGYPYKKFEHIFVDKKTYQTKPGGDKLFFSKQEYPELNLAEFYTEVGLEMPAITKEGKLAGEPKYTDEEREEMEMLYCESKKMKLNISDAKELLNKYHNFKTYVHGVDDIYSSDDEFTATDVEKEIECHPTAVPGKVTLKVARYIDELTDDEMQEAIYGKSGTKMADKHPRLVEKMQADGYLHEDLKKCATETAKRVLESRIERLPDRLDYLTSAIRNKLDRREVIKFSWIDDRNLIIEELNQLTGEK</sequence>
<name>A0A0F9TIY6_9ZZZZ</name>
<protein>
    <submittedName>
        <fullName evidence="1">Uncharacterized protein</fullName>
    </submittedName>
</protein>
<reference evidence="1" key="1">
    <citation type="journal article" date="2015" name="Nature">
        <title>Complex archaea that bridge the gap between prokaryotes and eukaryotes.</title>
        <authorList>
            <person name="Spang A."/>
            <person name="Saw J.H."/>
            <person name="Jorgensen S.L."/>
            <person name="Zaremba-Niedzwiedzka K."/>
            <person name="Martijn J."/>
            <person name="Lind A.E."/>
            <person name="van Eijk R."/>
            <person name="Schleper C."/>
            <person name="Guy L."/>
            <person name="Ettema T.J."/>
        </authorList>
    </citation>
    <scope>NUCLEOTIDE SEQUENCE</scope>
</reference>
<evidence type="ECO:0000313" key="1">
    <source>
        <dbReference type="EMBL" id="KKN79224.1"/>
    </source>
</evidence>
<gene>
    <name evidence="1" type="ORF">LCGC14_0342410</name>
</gene>
<organism evidence="1">
    <name type="scientific">marine sediment metagenome</name>
    <dbReference type="NCBI Taxonomy" id="412755"/>
    <lineage>
        <taxon>unclassified sequences</taxon>
        <taxon>metagenomes</taxon>
        <taxon>ecological metagenomes</taxon>
    </lineage>
</organism>
<dbReference type="EMBL" id="LAZR01000251">
    <property type="protein sequence ID" value="KKN79224.1"/>
    <property type="molecule type" value="Genomic_DNA"/>
</dbReference>
<dbReference type="AlphaFoldDB" id="A0A0F9TIY6"/>
<comment type="caution">
    <text evidence="1">The sequence shown here is derived from an EMBL/GenBank/DDBJ whole genome shotgun (WGS) entry which is preliminary data.</text>
</comment>
<accession>A0A0F9TIY6</accession>
<proteinExistence type="predicted"/>